<evidence type="ECO:0000256" key="1">
    <source>
        <dbReference type="ARBA" id="ARBA00004651"/>
    </source>
</evidence>
<keyword evidence="10" id="KW-1185">Reference proteome</keyword>
<dbReference type="GO" id="GO:0005886">
    <property type="term" value="C:plasma membrane"/>
    <property type="evidence" value="ECO:0007669"/>
    <property type="project" value="UniProtKB-SubCell"/>
</dbReference>
<keyword evidence="4 8" id="KW-0812">Transmembrane</keyword>
<sequence>MARFRLRDPFFNYRYRHYLHTLRATLALAVTFAIVLSCDIPHSTWAPVSTLMVMGNLPHVGGVIDKGSQRLLGTLLGGLWGIMILLIPAPPPGAVLTLTLAGIAVALHTTFTGRFGYSALMFGITLLMVVGNGNHDLAVALWRAFNVLIGTVVGILATMIILPQKATDLFRFLLADNLDKLARLYHAHTSAPGLEAGDQGELMKTVTSQLVQQRNLIDAVHREGRLRRGELGSLISLERRMISTVELLLETHWATRDGHDIIESLTGLREAQHQLAHDLGTLAYQVRTGQTIEVGIAQFDLDAHAQAAFNARSQQGRALFSPGGYLWLNRELARQASALVGYLANLQRLPSQRLRKRARRHHLVSDARRLAVRGDPHARRERRDTSSPE</sequence>
<organism evidence="9 10">
    <name type="scientific">Kushneria sinocarnis</name>
    <dbReference type="NCBI Taxonomy" id="595502"/>
    <lineage>
        <taxon>Bacteria</taxon>
        <taxon>Pseudomonadati</taxon>
        <taxon>Pseudomonadota</taxon>
        <taxon>Gammaproteobacteria</taxon>
        <taxon>Oceanospirillales</taxon>
        <taxon>Halomonadaceae</taxon>
        <taxon>Kushneria</taxon>
    </lineage>
</organism>
<evidence type="ECO:0000256" key="3">
    <source>
        <dbReference type="ARBA" id="ARBA00022475"/>
    </source>
</evidence>
<dbReference type="GO" id="GO:0022857">
    <property type="term" value="F:transmembrane transporter activity"/>
    <property type="evidence" value="ECO:0007669"/>
    <property type="project" value="InterPro"/>
</dbReference>
<evidence type="ECO:0000256" key="2">
    <source>
        <dbReference type="ARBA" id="ARBA00022448"/>
    </source>
</evidence>
<proteinExistence type="predicted"/>
<feature type="transmembrane region" description="Helical" evidence="8">
    <location>
        <begin position="117"/>
        <end position="134"/>
    </location>
</feature>
<name>A0A420WV79_9GAMM</name>
<keyword evidence="2" id="KW-0813">Transport</keyword>
<dbReference type="OrthoDB" id="977186at2"/>
<evidence type="ECO:0000256" key="8">
    <source>
        <dbReference type="SAM" id="Phobius"/>
    </source>
</evidence>
<comment type="caution">
    <text evidence="9">The sequence shown here is derived from an EMBL/GenBank/DDBJ whole genome shotgun (WGS) entry which is preliminary data.</text>
</comment>
<dbReference type="EMBL" id="RBIN01000006">
    <property type="protein sequence ID" value="RKR02457.1"/>
    <property type="molecule type" value="Genomic_DNA"/>
</dbReference>
<evidence type="ECO:0000256" key="5">
    <source>
        <dbReference type="ARBA" id="ARBA00022989"/>
    </source>
</evidence>
<feature type="transmembrane region" description="Helical" evidence="8">
    <location>
        <begin position="44"/>
        <end position="64"/>
    </location>
</feature>
<gene>
    <name evidence="9" type="ORF">C7446_2172</name>
</gene>
<evidence type="ECO:0000313" key="9">
    <source>
        <dbReference type="EMBL" id="RKR02457.1"/>
    </source>
</evidence>
<dbReference type="AlphaFoldDB" id="A0A420WV79"/>
<feature type="region of interest" description="Disordered" evidence="7">
    <location>
        <begin position="367"/>
        <end position="389"/>
    </location>
</feature>
<keyword evidence="5 8" id="KW-1133">Transmembrane helix</keyword>
<comment type="subcellular location">
    <subcellularLocation>
        <location evidence="1">Cell membrane</location>
        <topology evidence="1">Multi-pass membrane protein</topology>
    </subcellularLocation>
</comment>
<dbReference type="RefSeq" id="WP_121173114.1">
    <property type="nucleotide sequence ID" value="NZ_RBIN01000006.1"/>
</dbReference>
<accession>A0A420WV79</accession>
<evidence type="ECO:0000313" key="10">
    <source>
        <dbReference type="Proteomes" id="UP000281975"/>
    </source>
</evidence>
<protein>
    <submittedName>
        <fullName evidence="9">Fusaric acid resistance family protein</fullName>
    </submittedName>
</protein>
<dbReference type="PANTHER" id="PTHR30509">
    <property type="entry name" value="P-HYDROXYBENZOIC ACID EFFLUX PUMP SUBUNIT-RELATED"/>
    <property type="match status" value="1"/>
</dbReference>
<evidence type="ECO:0000256" key="7">
    <source>
        <dbReference type="SAM" id="MobiDB-lite"/>
    </source>
</evidence>
<dbReference type="PANTHER" id="PTHR30509:SF9">
    <property type="entry name" value="MULTIDRUG RESISTANCE PROTEIN MDTO"/>
    <property type="match status" value="1"/>
</dbReference>
<feature type="transmembrane region" description="Helical" evidence="8">
    <location>
        <begin position="140"/>
        <end position="162"/>
    </location>
</feature>
<evidence type="ECO:0000256" key="4">
    <source>
        <dbReference type="ARBA" id="ARBA00022692"/>
    </source>
</evidence>
<keyword evidence="6 8" id="KW-0472">Membrane</keyword>
<keyword evidence="3" id="KW-1003">Cell membrane</keyword>
<dbReference type="InterPro" id="IPR006726">
    <property type="entry name" value="PHBA_efflux_AaeB/fusaric-R"/>
</dbReference>
<feature type="transmembrane region" description="Helical" evidence="8">
    <location>
        <begin position="71"/>
        <end position="87"/>
    </location>
</feature>
<feature type="transmembrane region" description="Helical" evidence="8">
    <location>
        <begin position="21"/>
        <end position="38"/>
    </location>
</feature>
<reference evidence="9 10" key="1">
    <citation type="submission" date="2018-10" db="EMBL/GenBank/DDBJ databases">
        <title>Genomic Encyclopedia of Type Strains, Phase IV (KMG-IV): sequencing the most valuable type-strain genomes for metagenomic binning, comparative biology and taxonomic classification.</title>
        <authorList>
            <person name="Goeker M."/>
        </authorList>
    </citation>
    <scope>NUCLEOTIDE SEQUENCE [LARGE SCALE GENOMIC DNA]</scope>
    <source>
        <strain evidence="9 10">DSM 23229</strain>
    </source>
</reference>
<dbReference type="Proteomes" id="UP000281975">
    <property type="component" value="Unassembled WGS sequence"/>
</dbReference>
<dbReference type="Pfam" id="PF04632">
    <property type="entry name" value="FUSC"/>
    <property type="match status" value="1"/>
</dbReference>
<evidence type="ECO:0000256" key="6">
    <source>
        <dbReference type="ARBA" id="ARBA00023136"/>
    </source>
</evidence>